<comment type="caution">
    <text evidence="1">The sequence shown here is derived from an EMBL/GenBank/DDBJ whole genome shotgun (WGS) entry which is preliminary data.</text>
</comment>
<dbReference type="Proteomes" id="UP001165064">
    <property type="component" value="Unassembled WGS sequence"/>
</dbReference>
<evidence type="ECO:0000313" key="2">
    <source>
        <dbReference type="Proteomes" id="UP001165064"/>
    </source>
</evidence>
<evidence type="ECO:0000313" key="1">
    <source>
        <dbReference type="EMBL" id="GMF03057.1"/>
    </source>
</evidence>
<accession>A0ACB5U795</accession>
<sequence>MRFAIPFVSLLAASAFAAPIAVPIAASEDFSASNSLVSASAELATANFLANSDVIIEKRGVFSIISSIFGGSSGISSLANSAISALGSKFGWSSNAISIIQTVTDDVITIGMNVAGMFLKKRDLDCPYDTTTKTASFNYSNSTTSAVESTTSTADSTSASGCYE</sequence>
<keyword evidence="2" id="KW-1185">Reference proteome</keyword>
<gene>
    <name evidence="1" type="ORF">Amon02_001165800</name>
</gene>
<protein>
    <submittedName>
        <fullName evidence="1">Unnamed protein product</fullName>
    </submittedName>
</protein>
<name>A0ACB5U795_AMBMO</name>
<organism evidence="1 2">
    <name type="scientific">Ambrosiozyma monospora</name>
    <name type="common">Yeast</name>
    <name type="synonym">Endomycopsis monosporus</name>
    <dbReference type="NCBI Taxonomy" id="43982"/>
    <lineage>
        <taxon>Eukaryota</taxon>
        <taxon>Fungi</taxon>
        <taxon>Dikarya</taxon>
        <taxon>Ascomycota</taxon>
        <taxon>Saccharomycotina</taxon>
        <taxon>Pichiomycetes</taxon>
        <taxon>Pichiales</taxon>
        <taxon>Pichiaceae</taxon>
        <taxon>Ambrosiozyma</taxon>
    </lineage>
</organism>
<dbReference type="EMBL" id="BSXS01012813">
    <property type="protein sequence ID" value="GMF03057.1"/>
    <property type="molecule type" value="Genomic_DNA"/>
</dbReference>
<reference evidence="1" key="1">
    <citation type="submission" date="2023-04" db="EMBL/GenBank/DDBJ databases">
        <title>Ambrosiozyma monospora NBRC 10751.</title>
        <authorList>
            <person name="Ichikawa N."/>
            <person name="Sato H."/>
            <person name="Tonouchi N."/>
        </authorList>
    </citation>
    <scope>NUCLEOTIDE SEQUENCE</scope>
    <source>
        <strain evidence="1">NBRC 10751</strain>
    </source>
</reference>
<proteinExistence type="predicted"/>